<dbReference type="InterPro" id="IPR006664">
    <property type="entry name" value="OMP_bac"/>
</dbReference>
<protein>
    <recommendedName>
        <fullName evidence="6">OmpA-like domain-containing protein</fullName>
    </recommendedName>
</protein>
<dbReference type="CDD" id="cd07185">
    <property type="entry name" value="OmpA_C-like"/>
    <property type="match status" value="1"/>
</dbReference>
<keyword evidence="2 4" id="KW-0472">Membrane</keyword>
<name>A0A2N0WGC0_9GAMM</name>
<dbReference type="InterPro" id="IPR050330">
    <property type="entry name" value="Bact_OuterMem_StrucFunc"/>
</dbReference>
<feature type="region of interest" description="Disordered" evidence="5">
    <location>
        <begin position="346"/>
        <end position="380"/>
    </location>
</feature>
<dbReference type="PROSITE" id="PS51123">
    <property type="entry name" value="OMPA_2"/>
    <property type="match status" value="1"/>
</dbReference>
<keyword evidence="3" id="KW-0998">Cell outer membrane</keyword>
<proteinExistence type="predicted"/>
<accession>A0A2N0WGC0</accession>
<evidence type="ECO:0000259" key="6">
    <source>
        <dbReference type="PROSITE" id="PS51123"/>
    </source>
</evidence>
<comment type="subcellular location">
    <subcellularLocation>
        <location evidence="1">Cell outer membrane</location>
    </subcellularLocation>
</comment>
<dbReference type="InterPro" id="IPR036737">
    <property type="entry name" value="OmpA-like_sf"/>
</dbReference>
<dbReference type="SUPFAM" id="SSF103088">
    <property type="entry name" value="OmpA-like"/>
    <property type="match status" value="1"/>
</dbReference>
<dbReference type="GO" id="GO:0009279">
    <property type="term" value="C:cell outer membrane"/>
    <property type="evidence" value="ECO:0007669"/>
    <property type="project" value="UniProtKB-SubCell"/>
</dbReference>
<dbReference type="InterPro" id="IPR006665">
    <property type="entry name" value="OmpA-like"/>
</dbReference>
<dbReference type="PROSITE" id="PS51257">
    <property type="entry name" value="PROKAR_LIPOPROTEIN"/>
    <property type="match status" value="1"/>
</dbReference>
<dbReference type="Proteomes" id="UP000233553">
    <property type="component" value="Unassembled WGS sequence"/>
</dbReference>
<evidence type="ECO:0000256" key="1">
    <source>
        <dbReference type="ARBA" id="ARBA00004442"/>
    </source>
</evidence>
<evidence type="ECO:0000256" key="5">
    <source>
        <dbReference type="SAM" id="MobiDB-lite"/>
    </source>
</evidence>
<evidence type="ECO:0000313" key="8">
    <source>
        <dbReference type="Proteomes" id="UP000233553"/>
    </source>
</evidence>
<sequence length="392" mass="40381">MFSMNRFMVLGMALLACSCTKSPSADEEKVNDATAKTAKVAAKSVGDVDFPVIPQIVVPEIIGIGPAQRALETSMQDIIDPVAGISVKPAHCATDGALLNDAGITSMDAQGNLSRNGNEGIFHIDADGSGTANYQGGVIVVNADGSGTINGNGDGDADDGIISVEADGSGTYNGKYGIIVLDGKGGGTWNGDHGVIRNQGDGSGSWNGPQGIVTINADGSGTWNGPHGLVSNDGKGNGSIGTPARQVKMAPIPKVAPAGKFPPLKKFAPSGAPCGFIITLNDQVLFDFDKSDIRPDAAKVLNSLAMALQKVQAKAIEIRGHTDAKGSDAYNLDLSERRAKSVGMALRQRGAAADASTRGYGESQPVAPNEVSGQDNPAGRQLNRRVEIFVRT</sequence>
<evidence type="ECO:0000256" key="4">
    <source>
        <dbReference type="PROSITE-ProRule" id="PRU00473"/>
    </source>
</evidence>
<feature type="domain" description="OmpA-like" evidence="6">
    <location>
        <begin position="273"/>
        <end position="392"/>
    </location>
</feature>
<evidence type="ECO:0000256" key="2">
    <source>
        <dbReference type="ARBA" id="ARBA00023136"/>
    </source>
</evidence>
<evidence type="ECO:0000256" key="3">
    <source>
        <dbReference type="ARBA" id="ARBA00023237"/>
    </source>
</evidence>
<dbReference type="PANTHER" id="PTHR30329">
    <property type="entry name" value="STATOR ELEMENT OF FLAGELLAR MOTOR COMPLEX"/>
    <property type="match status" value="1"/>
</dbReference>
<dbReference type="Gene3D" id="3.30.1330.60">
    <property type="entry name" value="OmpA-like domain"/>
    <property type="match status" value="1"/>
</dbReference>
<reference evidence="7 8" key="1">
    <citation type="submission" date="2017-12" db="EMBL/GenBank/DDBJ databases">
        <title>Draft Genome sequences of multiple microbial strains isolated from spacecraft associated surfaces.</title>
        <authorList>
            <person name="Seuylemezian A."/>
            <person name="Vaishampayan P."/>
            <person name="Venkateswaran K."/>
        </authorList>
    </citation>
    <scope>NUCLEOTIDE SEQUENCE [LARGE SCALE GENOMIC DNA]</scope>
    <source>
        <strain evidence="7 8">2P01AA</strain>
    </source>
</reference>
<evidence type="ECO:0000313" key="7">
    <source>
        <dbReference type="EMBL" id="PKF34125.1"/>
    </source>
</evidence>
<dbReference type="EMBL" id="PISJ01000012">
    <property type="protein sequence ID" value="PKF34125.1"/>
    <property type="molecule type" value="Genomic_DNA"/>
</dbReference>
<dbReference type="PRINTS" id="PR01021">
    <property type="entry name" value="OMPADOMAIN"/>
</dbReference>
<dbReference type="PANTHER" id="PTHR30329:SF21">
    <property type="entry name" value="LIPOPROTEIN YIAD-RELATED"/>
    <property type="match status" value="1"/>
</dbReference>
<dbReference type="Pfam" id="PF00691">
    <property type="entry name" value="OmpA"/>
    <property type="match status" value="1"/>
</dbReference>
<dbReference type="AlphaFoldDB" id="A0A2N0WGC0"/>
<organism evidence="7 8">
    <name type="scientific">Acinetobacter proteolyticus</name>
    <dbReference type="NCBI Taxonomy" id="1776741"/>
    <lineage>
        <taxon>Bacteria</taxon>
        <taxon>Pseudomonadati</taxon>
        <taxon>Pseudomonadota</taxon>
        <taxon>Gammaproteobacteria</taxon>
        <taxon>Moraxellales</taxon>
        <taxon>Moraxellaceae</taxon>
        <taxon>Acinetobacter</taxon>
    </lineage>
</organism>
<gene>
    <name evidence="7" type="ORF">CW311_09810</name>
</gene>
<dbReference type="RefSeq" id="WP_101236390.1">
    <property type="nucleotide sequence ID" value="NZ_PISJ01000012.1"/>
</dbReference>
<comment type="caution">
    <text evidence="7">The sequence shown here is derived from an EMBL/GenBank/DDBJ whole genome shotgun (WGS) entry which is preliminary data.</text>
</comment>